<reference evidence="1 2" key="1">
    <citation type="submission" date="2010-12" db="EMBL/GenBank/DDBJ databases">
        <title>The Genome Sequence of Neisseria mucosa strain C102.</title>
        <authorList>
            <consortium name="The Broad Institute Genome Sequencing Platform"/>
            <person name="Earl A."/>
            <person name="Ward D."/>
            <person name="Feldgarden M."/>
            <person name="Gevers D."/>
            <person name="Sibley C.D."/>
            <person name="Field T.R."/>
            <person name="Grinwis M."/>
            <person name="Eshaghurshan C.S."/>
            <person name="Surette M."/>
            <person name="Young S.K."/>
            <person name="Zeng Q."/>
            <person name="Gargeya S."/>
            <person name="Fitzgerald M."/>
            <person name="Haas B."/>
            <person name="Abouelleil A."/>
            <person name="Alvarado L."/>
            <person name="Arachchi H.M."/>
            <person name="Berlin A."/>
            <person name="Brown A."/>
            <person name="Chapman S.B."/>
            <person name="Chen Z."/>
            <person name="Dunbar C."/>
            <person name="Freedman E."/>
            <person name="Gearin G."/>
            <person name="Gellesch M."/>
            <person name="Goldberg J."/>
            <person name="Griggs A."/>
            <person name="Gujja S."/>
            <person name="Heilman E."/>
            <person name="Heiman D."/>
            <person name="Howarth C."/>
            <person name="Larson L."/>
            <person name="Lui A."/>
            <person name="MacDonald P.J.P."/>
            <person name="Mehta T."/>
            <person name="Montmayeur A."/>
            <person name="Murphy C."/>
            <person name="Neiman D."/>
            <person name="Pearson M."/>
            <person name="Priest M."/>
            <person name="Roberts A."/>
            <person name="Saif S."/>
            <person name="Shea T."/>
            <person name="Shenoy N."/>
            <person name="Sisk P."/>
            <person name="Stolte C."/>
            <person name="Sykes S."/>
            <person name="White J."/>
            <person name="Yandava C."/>
            <person name="Nusbaum C."/>
            <person name="Birren B."/>
        </authorList>
    </citation>
    <scope>NUCLEOTIDE SEQUENCE [LARGE SCALE GENOMIC DNA]</scope>
    <source>
        <strain evidence="1 2">C102</strain>
    </source>
</reference>
<dbReference type="Proteomes" id="UP000003612">
    <property type="component" value="Unassembled WGS sequence"/>
</dbReference>
<evidence type="ECO:0000313" key="2">
    <source>
        <dbReference type="Proteomes" id="UP000003612"/>
    </source>
</evidence>
<name>A0ABP2KG09_NEIMU</name>
<comment type="caution">
    <text evidence="1">The sequence shown here is derived from an EMBL/GenBank/DDBJ whole genome shotgun (WGS) entry which is preliminary data.</text>
</comment>
<protein>
    <submittedName>
        <fullName evidence="1">Uncharacterized protein</fullName>
    </submittedName>
</protein>
<evidence type="ECO:0000313" key="1">
    <source>
        <dbReference type="EMBL" id="EFV81188.1"/>
    </source>
</evidence>
<organism evidence="1 2">
    <name type="scientific">Neisseria mucosa C102</name>
    <dbReference type="NCBI Taxonomy" id="435832"/>
    <lineage>
        <taxon>Bacteria</taxon>
        <taxon>Pseudomonadati</taxon>
        <taxon>Pseudomonadota</taxon>
        <taxon>Betaproteobacteria</taxon>
        <taxon>Neisseriales</taxon>
        <taxon>Neisseriaceae</taxon>
        <taxon>Neisseria</taxon>
    </lineage>
</organism>
<accession>A0ABP2KG09</accession>
<proteinExistence type="predicted"/>
<sequence>MEQVRNRCRSMLHKVENRDDLIKQMYDTAFKDDCLYTMYALELENIWKIPVVEGYDSNQLHRNLSSSIGLYVAIRHDSFQTSFVILPTKQYYKEKISIFPENKFPDFLPKPNEREMPPRYGDYYPRQENDPIKELVNYYWRENGREMVAANNGSGAIHAFTFYSNTEMSPMGF</sequence>
<keyword evidence="2" id="KW-1185">Reference proteome</keyword>
<gene>
    <name evidence="1" type="ORF">HMPREF0604_00643</name>
</gene>
<dbReference type="EMBL" id="ACRG01000004">
    <property type="protein sequence ID" value="EFV81188.1"/>
    <property type="molecule type" value="Genomic_DNA"/>
</dbReference>